<dbReference type="PANTHER" id="PTHR22794:SF2">
    <property type="entry name" value="THAP DOMAIN-CONTAINING PROTEIN 11"/>
    <property type="match status" value="1"/>
</dbReference>
<reference evidence="2 3" key="1">
    <citation type="submission" date="2007-06" db="EMBL/GenBank/DDBJ databases">
        <title>The Genome Sequence of Coccidioides posadasii RMSCC_3488.</title>
        <authorList>
            <consortium name="Coccidioides Genome Resources Consortium"/>
            <consortium name="The Broad Institute Genome Sequencing Platform"/>
            <person name="Henn M.R."/>
            <person name="Sykes S."/>
            <person name="Young S."/>
            <person name="Jaffe D."/>
            <person name="Berlin A."/>
            <person name="Alvarez P."/>
            <person name="Butler J."/>
            <person name="Gnerre S."/>
            <person name="Grabherr M."/>
            <person name="Mauceli E."/>
            <person name="Brockman W."/>
            <person name="Kodira C."/>
            <person name="Alvarado L."/>
            <person name="Zeng Q."/>
            <person name="Crawford M."/>
            <person name="Antoine C."/>
            <person name="Devon K."/>
            <person name="Galgiani J."/>
            <person name="Orsborn K."/>
            <person name="Lewis M.L."/>
            <person name="Nusbaum C."/>
            <person name="Galagan J."/>
            <person name="Birren B."/>
        </authorList>
    </citation>
    <scope>NUCLEOTIDE SEQUENCE [LARGE SCALE GENOMIC DNA]</scope>
    <source>
        <strain evidence="2 3">RMSCC 3488</strain>
    </source>
</reference>
<reference evidence="3" key="3">
    <citation type="journal article" date="2010" name="Genome Res.">
        <title>Population genomic sequencing of Coccidioides fungi reveals recent hybridization and transposon control.</title>
        <authorList>
            <person name="Neafsey D.E."/>
            <person name="Barker B.M."/>
            <person name="Sharpton T.J."/>
            <person name="Stajich J.E."/>
            <person name="Park D.J."/>
            <person name="Whiston E."/>
            <person name="Hung C.-Y."/>
            <person name="McMahan C."/>
            <person name="White J."/>
            <person name="Sykes S."/>
            <person name="Heiman D."/>
            <person name="Young S."/>
            <person name="Zeng Q."/>
            <person name="Abouelleil A."/>
            <person name="Aftuck L."/>
            <person name="Bessette D."/>
            <person name="Brown A."/>
            <person name="FitzGerald M."/>
            <person name="Lui A."/>
            <person name="Macdonald J.P."/>
            <person name="Priest M."/>
            <person name="Orbach M.J."/>
            <person name="Galgiani J.N."/>
            <person name="Kirkland T.N."/>
            <person name="Cole G.T."/>
            <person name="Birren B.W."/>
            <person name="Henn M.R."/>
            <person name="Taylor J.W."/>
            <person name="Rounsley S.D."/>
        </authorList>
    </citation>
    <scope>NUCLEOTIDE SEQUENCE [LARGE SCALE GENOMIC DNA]</scope>
    <source>
        <strain evidence="3">RMSCC 3488</strain>
    </source>
</reference>
<feature type="region of interest" description="Disordered" evidence="1">
    <location>
        <begin position="181"/>
        <end position="209"/>
    </location>
</feature>
<dbReference type="AlphaFoldDB" id="A0A0J6I1X1"/>
<reference evidence="3" key="2">
    <citation type="journal article" date="2009" name="Genome Res.">
        <title>Comparative genomic analyses of the human fungal pathogens Coccidioides and their relatives.</title>
        <authorList>
            <person name="Sharpton T.J."/>
            <person name="Stajich J.E."/>
            <person name="Rounsley S.D."/>
            <person name="Gardner M.J."/>
            <person name="Wortman J.R."/>
            <person name="Jordar V.S."/>
            <person name="Maiti R."/>
            <person name="Kodira C.D."/>
            <person name="Neafsey D.E."/>
            <person name="Zeng Q."/>
            <person name="Hung C.-Y."/>
            <person name="McMahan C."/>
            <person name="Muszewska A."/>
            <person name="Grynberg M."/>
            <person name="Mandel M.A."/>
            <person name="Kellner E.M."/>
            <person name="Barker B.M."/>
            <person name="Galgiani J.N."/>
            <person name="Orbach M.J."/>
            <person name="Kirkland T.N."/>
            <person name="Cole G.T."/>
            <person name="Henn M.R."/>
            <person name="Birren B.W."/>
            <person name="Taylor J.W."/>
        </authorList>
    </citation>
    <scope>NUCLEOTIDE SEQUENCE [LARGE SCALE GENOMIC DNA]</scope>
    <source>
        <strain evidence="3">RMSCC 3488</strain>
    </source>
</reference>
<sequence>MPSSHSVSPVKRSVSSPQAPPDHSAMPRHSSSTTAAHQPQPHKSTVHKSHRPYVVGTHRVHGRTQSHKNLNKLHRLALVHNLPVDGVAAPPTPFRHQRKKSAPVSPSTSPRTNQNHVRWNQSTIPLTAASPNTTVRKNLSTPALRRNGSGILVKKTHVVNQTEKAETSEKKTVGFTLVDSDGEDEWEDHSSISASSTRRNSIVSGKMNGQNSLTASVSCAKSPLVQESHNTDINDKNVPRQEEQLQKGHARDKDAVSEVPSDQTRASDQHLIASRILHHPHSSKVPPAISSVSATATPLPSDRSPRSSSFANLASSLNAVSHSPAPSTLSSMAMNNPHAASSSAEGGVSRFLINSTGPRTDPRFSSGPSTPSSFLPHYHPQSPPSPESTALRRSKSPKPSNNGPIEPHSRTQQKLWLQRTATMSNSPPDTFIPGIPATSTIDSNYVAGAQSRPGTGGYGPDGRRFMIGATGSTGVSTDGEIKRSRKIYDRFTTEYSVVHRFKNPVVDSFKRLRQIPGSSAGGKLTRVNSARDLVNGHDPSRPQSREDMLSATAMEEAGVGSQFLSKTHSMKQSQVRFQGQDGIVHVGEVEQGVERLHLENPPSRTSVHTDGNTYGQQVDDHGDVRTDSASYHPTESELLIRRMWESREVPVAGE</sequence>
<organism evidence="2 3">
    <name type="scientific">Coccidioides posadasii RMSCC 3488</name>
    <dbReference type="NCBI Taxonomy" id="454284"/>
    <lineage>
        <taxon>Eukaryota</taxon>
        <taxon>Fungi</taxon>
        <taxon>Dikarya</taxon>
        <taxon>Ascomycota</taxon>
        <taxon>Pezizomycotina</taxon>
        <taxon>Eurotiomycetes</taxon>
        <taxon>Eurotiomycetidae</taxon>
        <taxon>Onygenales</taxon>
        <taxon>Onygenaceae</taxon>
        <taxon>Coccidioides</taxon>
    </lineage>
</organism>
<feature type="compositionally biased region" description="Polar residues" evidence="1">
    <location>
        <begin position="128"/>
        <end position="141"/>
    </location>
</feature>
<feature type="region of interest" description="Disordered" evidence="1">
    <location>
        <begin position="228"/>
        <end position="266"/>
    </location>
</feature>
<dbReference type="GO" id="GO:0031931">
    <property type="term" value="C:TORC1 complex"/>
    <property type="evidence" value="ECO:0007669"/>
    <property type="project" value="TreeGrafter"/>
</dbReference>
<dbReference type="PANTHER" id="PTHR22794">
    <property type="entry name" value="THAP DOMAIN PROTEIN 11"/>
    <property type="match status" value="1"/>
</dbReference>
<feature type="region of interest" description="Disordered" evidence="1">
    <location>
        <begin position="88"/>
        <end position="115"/>
    </location>
</feature>
<evidence type="ECO:0000256" key="1">
    <source>
        <dbReference type="SAM" id="MobiDB-lite"/>
    </source>
</evidence>
<evidence type="ECO:0000313" key="3">
    <source>
        <dbReference type="Proteomes" id="UP000054567"/>
    </source>
</evidence>
<protein>
    <submittedName>
        <fullName evidence="2">Uncharacterized protein</fullName>
    </submittedName>
</protein>
<dbReference type="Proteomes" id="UP000054567">
    <property type="component" value="Unassembled WGS sequence"/>
</dbReference>
<feature type="region of interest" description="Disordered" evidence="1">
    <location>
        <begin position="128"/>
        <end position="148"/>
    </location>
</feature>
<feature type="compositionally biased region" description="Low complexity" evidence="1">
    <location>
        <begin position="300"/>
        <end position="323"/>
    </location>
</feature>
<feature type="compositionally biased region" description="Low complexity" evidence="1">
    <location>
        <begin position="1"/>
        <end position="17"/>
    </location>
</feature>
<gene>
    <name evidence="2" type="ORF">CPAG_01633</name>
</gene>
<feature type="compositionally biased region" description="Polar residues" evidence="1">
    <location>
        <begin position="324"/>
        <end position="344"/>
    </location>
</feature>
<proteinExistence type="predicted"/>
<dbReference type="EMBL" id="DS268109">
    <property type="protein sequence ID" value="KMM65282.1"/>
    <property type="molecule type" value="Genomic_DNA"/>
</dbReference>
<feature type="compositionally biased region" description="Polar residues" evidence="1">
    <location>
        <begin position="29"/>
        <end position="43"/>
    </location>
</feature>
<feature type="region of interest" description="Disordered" evidence="1">
    <location>
        <begin position="1"/>
        <end position="51"/>
    </location>
</feature>
<feature type="compositionally biased region" description="Low complexity" evidence="1">
    <location>
        <begin position="191"/>
        <end position="202"/>
    </location>
</feature>
<name>A0A0J6I1X1_COCPO</name>
<dbReference type="OrthoDB" id="5430106at2759"/>
<feature type="compositionally biased region" description="Polar residues" evidence="1">
    <location>
        <begin position="104"/>
        <end position="115"/>
    </location>
</feature>
<feature type="region of interest" description="Disordered" evidence="1">
    <location>
        <begin position="600"/>
        <end position="631"/>
    </location>
</feature>
<dbReference type="GO" id="GO:0000329">
    <property type="term" value="C:fungal-type vacuole membrane"/>
    <property type="evidence" value="ECO:0007669"/>
    <property type="project" value="TreeGrafter"/>
</dbReference>
<accession>A0A0J6I1X1</accession>
<feature type="region of interest" description="Disordered" evidence="1">
    <location>
        <begin position="280"/>
        <end position="413"/>
    </location>
</feature>
<feature type="compositionally biased region" description="Polar residues" evidence="1">
    <location>
        <begin position="602"/>
        <end position="616"/>
    </location>
</feature>
<evidence type="ECO:0000313" key="2">
    <source>
        <dbReference type="EMBL" id="KMM65282.1"/>
    </source>
</evidence>
<feature type="compositionally biased region" description="Basic and acidic residues" evidence="1">
    <location>
        <begin position="229"/>
        <end position="256"/>
    </location>
</feature>
<dbReference type="VEuPathDB" id="FungiDB:CPAG_01633"/>